<feature type="domain" description="Glycosyl transferase family 1" evidence="1">
    <location>
        <begin position="171"/>
        <end position="315"/>
    </location>
</feature>
<dbReference type="InterPro" id="IPR001296">
    <property type="entry name" value="Glyco_trans_1"/>
</dbReference>
<dbReference type="OrthoDB" id="9790710at2"/>
<comment type="caution">
    <text evidence="2">The sequence shown here is derived from an EMBL/GenBank/DDBJ whole genome shotgun (WGS) entry which is preliminary data.</text>
</comment>
<organism evidence="2 3">
    <name type="scientific">Leyella stercorea</name>
    <dbReference type="NCBI Taxonomy" id="363265"/>
    <lineage>
        <taxon>Bacteria</taxon>
        <taxon>Pseudomonadati</taxon>
        <taxon>Bacteroidota</taxon>
        <taxon>Bacteroidia</taxon>
        <taxon>Bacteroidales</taxon>
        <taxon>Prevotellaceae</taxon>
        <taxon>Leyella</taxon>
    </lineage>
</organism>
<sequence>MRKISIIGNFDIKNNSYNGQTIKTRIVADELESLYGASEIKRIDTAGGKSVVLRLLFQLFGCVVRSRNVIILPAQNGIKVILPLVVIYNLLFRRRIHYVVIGGWLAELLQRNRWLLPFAKRLHMIYPETQNMKTALAALGLHRVKVMPNCKPLHILSADELAGCNLRPMRFCIFSRITPTKGIDDAVQAVSLANEKAGSTIATLDLYGNVEEADRAWFEALQTKIPNFVKYCGKVAFDKSVYTLKEYTALLFPTYYPGEGLAGTVIDAFAAGLPVVASDWHDNANIITDGKNGFVFPTHDVIRLAEIILDIYKCQDCLVPMKLNCIHSAQAYLPPFVIKIIAAELA</sequence>
<evidence type="ECO:0000313" key="2">
    <source>
        <dbReference type="EMBL" id="RHK50188.1"/>
    </source>
</evidence>
<dbReference type="AlphaFoldDB" id="A0A3R6JBP0"/>
<dbReference type="PANTHER" id="PTHR12526">
    <property type="entry name" value="GLYCOSYLTRANSFERASE"/>
    <property type="match status" value="1"/>
</dbReference>
<dbReference type="Gene3D" id="3.40.50.2000">
    <property type="entry name" value="Glycogen Phosphorylase B"/>
    <property type="match status" value="1"/>
</dbReference>
<dbReference type="CDD" id="cd03801">
    <property type="entry name" value="GT4_PimA-like"/>
    <property type="match status" value="1"/>
</dbReference>
<protein>
    <submittedName>
        <fullName evidence="2">Glycosyltransferase</fullName>
    </submittedName>
</protein>
<evidence type="ECO:0000259" key="1">
    <source>
        <dbReference type="Pfam" id="PF00534"/>
    </source>
</evidence>
<keyword evidence="3" id="KW-1185">Reference proteome</keyword>
<accession>A0A3R6JBP0</accession>
<evidence type="ECO:0000313" key="3">
    <source>
        <dbReference type="Proteomes" id="UP000286598"/>
    </source>
</evidence>
<reference evidence="2 3" key="1">
    <citation type="submission" date="2018-08" db="EMBL/GenBank/DDBJ databases">
        <title>A genome reference for cultivated species of the human gut microbiota.</title>
        <authorList>
            <person name="Zou Y."/>
            <person name="Xue W."/>
            <person name="Luo G."/>
        </authorList>
    </citation>
    <scope>NUCLEOTIDE SEQUENCE [LARGE SCALE GENOMIC DNA]</scope>
    <source>
        <strain evidence="2 3">AF42-9</strain>
    </source>
</reference>
<dbReference type="RefSeq" id="WP_118355440.1">
    <property type="nucleotide sequence ID" value="NZ_CAUGFK010000008.1"/>
</dbReference>
<dbReference type="Proteomes" id="UP000286598">
    <property type="component" value="Unassembled WGS sequence"/>
</dbReference>
<proteinExistence type="predicted"/>
<dbReference type="SUPFAM" id="SSF53756">
    <property type="entry name" value="UDP-Glycosyltransferase/glycogen phosphorylase"/>
    <property type="match status" value="1"/>
</dbReference>
<dbReference type="EMBL" id="QRNO01000033">
    <property type="protein sequence ID" value="RHK50188.1"/>
    <property type="molecule type" value="Genomic_DNA"/>
</dbReference>
<dbReference type="Pfam" id="PF00534">
    <property type="entry name" value="Glycos_transf_1"/>
    <property type="match status" value="1"/>
</dbReference>
<dbReference type="GO" id="GO:0016757">
    <property type="term" value="F:glycosyltransferase activity"/>
    <property type="evidence" value="ECO:0007669"/>
    <property type="project" value="InterPro"/>
</dbReference>
<name>A0A3R6JBP0_9BACT</name>
<keyword evidence="2" id="KW-0808">Transferase</keyword>
<gene>
    <name evidence="2" type="ORF">DW060_07645</name>
</gene>